<dbReference type="Gene3D" id="1.10.8.60">
    <property type="match status" value="1"/>
</dbReference>
<dbReference type="EMBL" id="VSSQ01058222">
    <property type="protein sequence ID" value="MPN11949.1"/>
    <property type="molecule type" value="Genomic_DNA"/>
</dbReference>
<comment type="caution">
    <text evidence="6">The sequence shown here is derived from an EMBL/GenBank/DDBJ whole genome shotgun (WGS) entry which is preliminary data.</text>
</comment>
<name>A0A645FF27_9ZZZZ</name>
<evidence type="ECO:0000313" key="6">
    <source>
        <dbReference type="EMBL" id="MPN11949.1"/>
    </source>
</evidence>
<dbReference type="InterPro" id="IPR027417">
    <property type="entry name" value="P-loop_NTPase"/>
</dbReference>
<keyword evidence="4" id="KW-0804">Transcription</keyword>
<dbReference type="Gene3D" id="3.40.50.300">
    <property type="entry name" value="P-loop containing nucleotide triphosphate hydrolases"/>
    <property type="match status" value="1"/>
</dbReference>
<evidence type="ECO:0000256" key="3">
    <source>
        <dbReference type="ARBA" id="ARBA00023015"/>
    </source>
</evidence>
<accession>A0A645FF27</accession>
<dbReference type="InterPro" id="IPR002078">
    <property type="entry name" value="Sigma_54_int"/>
</dbReference>
<feature type="domain" description="Sigma-54 factor interaction" evidence="5">
    <location>
        <begin position="1"/>
        <end position="97"/>
    </location>
</feature>
<organism evidence="6">
    <name type="scientific">bioreactor metagenome</name>
    <dbReference type="NCBI Taxonomy" id="1076179"/>
    <lineage>
        <taxon>unclassified sequences</taxon>
        <taxon>metagenomes</taxon>
        <taxon>ecological metagenomes</taxon>
    </lineage>
</organism>
<evidence type="ECO:0000256" key="2">
    <source>
        <dbReference type="ARBA" id="ARBA00022840"/>
    </source>
</evidence>
<protein>
    <submittedName>
        <fullName evidence="6">Anaerobic nitric oxide reductase transcription regulator NorR</fullName>
    </submittedName>
</protein>
<reference evidence="6" key="1">
    <citation type="submission" date="2019-08" db="EMBL/GenBank/DDBJ databases">
        <authorList>
            <person name="Kucharzyk K."/>
            <person name="Murdoch R.W."/>
            <person name="Higgins S."/>
            <person name="Loffler F."/>
        </authorList>
    </citation>
    <scope>NUCLEOTIDE SEQUENCE</scope>
</reference>
<evidence type="ECO:0000259" key="5">
    <source>
        <dbReference type="PROSITE" id="PS50045"/>
    </source>
</evidence>
<dbReference type="InterPro" id="IPR025944">
    <property type="entry name" value="Sigma_54_int_dom_CS"/>
</dbReference>
<dbReference type="Pfam" id="PF00158">
    <property type="entry name" value="Sigma54_activat"/>
    <property type="match status" value="1"/>
</dbReference>
<dbReference type="SUPFAM" id="SSF52540">
    <property type="entry name" value="P-loop containing nucleoside triphosphate hydrolases"/>
    <property type="match status" value="1"/>
</dbReference>
<dbReference type="PANTHER" id="PTHR32071">
    <property type="entry name" value="TRANSCRIPTIONAL REGULATORY PROTEIN"/>
    <property type="match status" value="1"/>
</dbReference>
<dbReference type="GO" id="GO:0005524">
    <property type="term" value="F:ATP binding"/>
    <property type="evidence" value="ECO:0007669"/>
    <property type="project" value="UniProtKB-KW"/>
</dbReference>
<dbReference type="Gene3D" id="1.10.10.10">
    <property type="entry name" value="Winged helix-like DNA-binding domain superfamily/Winged helix DNA-binding domain"/>
    <property type="match status" value="1"/>
</dbReference>
<dbReference type="InterPro" id="IPR036388">
    <property type="entry name" value="WH-like_DNA-bd_sf"/>
</dbReference>
<gene>
    <name evidence="6" type="primary">norR_116</name>
    <name evidence="6" type="ORF">SDC9_159258</name>
</gene>
<dbReference type="AlphaFoldDB" id="A0A645FF27"/>
<dbReference type="GO" id="GO:0006355">
    <property type="term" value="P:regulation of DNA-templated transcription"/>
    <property type="evidence" value="ECO:0007669"/>
    <property type="project" value="InterPro"/>
</dbReference>
<evidence type="ECO:0000256" key="4">
    <source>
        <dbReference type="ARBA" id="ARBA00023163"/>
    </source>
</evidence>
<dbReference type="PANTHER" id="PTHR32071:SF57">
    <property type="entry name" value="C4-DICARBOXYLATE TRANSPORT TRANSCRIPTIONAL REGULATORY PROTEIN DCTD"/>
    <property type="match status" value="1"/>
</dbReference>
<sequence length="207" mass="23387">MRFIAATNRNLAEEIKKGNFRADLYYRLNVLPVRTLSLRERKTDILVLSNYFLKRYSVGKYNSIYEVLENDAVQVLIDYDWPGNIRQLENAVEYIISTAKNGEKIDKTRLPEYITDNQTRLGESVLKEVLGNNMIWILAKMKNSDGVGRRYLASLAKEEGLPLTEGQIRSLLNSAELLGLVEISTGRKGTVLTEKGDSILSSIVVNG</sequence>
<keyword evidence="3" id="KW-0805">Transcription regulation</keyword>
<keyword evidence="2" id="KW-0067">ATP-binding</keyword>
<evidence type="ECO:0000256" key="1">
    <source>
        <dbReference type="ARBA" id="ARBA00022741"/>
    </source>
</evidence>
<proteinExistence type="predicted"/>
<dbReference type="PROSITE" id="PS00688">
    <property type="entry name" value="SIGMA54_INTERACT_3"/>
    <property type="match status" value="1"/>
</dbReference>
<dbReference type="InterPro" id="IPR058031">
    <property type="entry name" value="AAA_lid_NorR"/>
</dbReference>
<keyword evidence="1" id="KW-0547">Nucleotide-binding</keyword>
<dbReference type="Pfam" id="PF25601">
    <property type="entry name" value="AAA_lid_14"/>
    <property type="match status" value="1"/>
</dbReference>
<dbReference type="PROSITE" id="PS50045">
    <property type="entry name" value="SIGMA54_INTERACT_4"/>
    <property type="match status" value="1"/>
</dbReference>